<keyword evidence="1" id="KW-0560">Oxidoreductase</keyword>
<evidence type="ECO:0000259" key="2">
    <source>
        <dbReference type="SMART" id="SM00903"/>
    </source>
</evidence>
<feature type="domain" description="Flavin reductase like" evidence="2">
    <location>
        <begin position="68"/>
        <end position="215"/>
    </location>
</feature>
<dbReference type="GO" id="GO:0006208">
    <property type="term" value="P:pyrimidine nucleobase catabolic process"/>
    <property type="evidence" value="ECO:0007669"/>
    <property type="project" value="TreeGrafter"/>
</dbReference>
<dbReference type="AlphaFoldDB" id="A0A318T664"/>
<keyword evidence="4" id="KW-1185">Reference proteome</keyword>
<dbReference type="GO" id="GO:0042602">
    <property type="term" value="F:riboflavin reductase (NADPH) activity"/>
    <property type="evidence" value="ECO:0007669"/>
    <property type="project" value="TreeGrafter"/>
</dbReference>
<dbReference type="InterPro" id="IPR002563">
    <property type="entry name" value="Flavin_Rdtase-like_dom"/>
</dbReference>
<dbReference type="PANTHER" id="PTHR30466:SF1">
    <property type="entry name" value="FMN REDUCTASE (NADH) RUTF"/>
    <property type="match status" value="1"/>
</dbReference>
<evidence type="ECO:0000256" key="1">
    <source>
        <dbReference type="ARBA" id="ARBA00023002"/>
    </source>
</evidence>
<dbReference type="GO" id="GO:0010181">
    <property type="term" value="F:FMN binding"/>
    <property type="evidence" value="ECO:0007669"/>
    <property type="project" value="InterPro"/>
</dbReference>
<comment type="caution">
    <text evidence="3">The sequence shown here is derived from an EMBL/GenBank/DDBJ whole genome shotgun (WGS) entry which is preliminary data.</text>
</comment>
<protein>
    <submittedName>
        <fullName evidence="3">Cob(II)yrinic acid a,c-diamide reductase</fullName>
    </submittedName>
</protein>
<dbReference type="PANTHER" id="PTHR30466">
    <property type="entry name" value="FLAVIN REDUCTASE"/>
    <property type="match status" value="1"/>
</dbReference>
<gene>
    <name evidence="3" type="ORF">C7477_103236</name>
</gene>
<accession>A0A318T664</accession>
<dbReference type="Proteomes" id="UP000247454">
    <property type="component" value="Unassembled WGS sequence"/>
</dbReference>
<name>A0A318T664_9HYPH</name>
<sequence>MRSTSSKRVAVSARSCNGACTNARKPLCLGDPCPILMPHTDESEIVLNVKEDTLKTPMIDPQSYRDAMSHFAGAVHVATTDGPAGRRGVTISATCSVSDNPATVLICLLREHEQNGFFVENGVFAINTLAAKHRPLSEAFSGRLPLSQDERFALGEWETLESGSPVLKDALAVFDCRIVSQQDHATHHVLFGEVLDLRIGDQDQALVYLNRRYHALDL</sequence>
<dbReference type="Gene3D" id="2.30.110.10">
    <property type="entry name" value="Electron Transport, Fmn-binding Protein, Chain A"/>
    <property type="match status" value="1"/>
</dbReference>
<dbReference type="InterPro" id="IPR012349">
    <property type="entry name" value="Split_barrel_FMN-bd"/>
</dbReference>
<organism evidence="3 4">
    <name type="scientific">Phyllobacterium leguminum</name>
    <dbReference type="NCBI Taxonomy" id="314237"/>
    <lineage>
        <taxon>Bacteria</taxon>
        <taxon>Pseudomonadati</taxon>
        <taxon>Pseudomonadota</taxon>
        <taxon>Alphaproteobacteria</taxon>
        <taxon>Hyphomicrobiales</taxon>
        <taxon>Phyllobacteriaceae</taxon>
        <taxon>Phyllobacterium</taxon>
    </lineage>
</organism>
<dbReference type="SMART" id="SM00903">
    <property type="entry name" value="Flavin_Reduct"/>
    <property type="match status" value="1"/>
</dbReference>
<evidence type="ECO:0000313" key="4">
    <source>
        <dbReference type="Proteomes" id="UP000247454"/>
    </source>
</evidence>
<evidence type="ECO:0000313" key="3">
    <source>
        <dbReference type="EMBL" id="PYE89727.1"/>
    </source>
</evidence>
<dbReference type="SUPFAM" id="SSF50475">
    <property type="entry name" value="FMN-binding split barrel"/>
    <property type="match status" value="1"/>
</dbReference>
<dbReference type="Pfam" id="PF01613">
    <property type="entry name" value="Flavin_Reduct"/>
    <property type="match status" value="1"/>
</dbReference>
<reference evidence="3 4" key="1">
    <citation type="submission" date="2018-06" db="EMBL/GenBank/DDBJ databases">
        <title>Genomic Encyclopedia of Type Strains, Phase III (KMG-III): the genomes of soil and plant-associated and newly described type strains.</title>
        <authorList>
            <person name="Whitman W."/>
        </authorList>
    </citation>
    <scope>NUCLEOTIDE SEQUENCE [LARGE SCALE GENOMIC DNA]</scope>
    <source>
        <strain evidence="3 4">ORS 1419</strain>
    </source>
</reference>
<dbReference type="EMBL" id="QJTF01000003">
    <property type="protein sequence ID" value="PYE89727.1"/>
    <property type="molecule type" value="Genomic_DNA"/>
</dbReference>
<proteinExistence type="predicted"/>
<dbReference type="InterPro" id="IPR050268">
    <property type="entry name" value="NADH-dep_flavin_reductase"/>
</dbReference>